<proteinExistence type="predicted"/>
<gene>
    <name evidence="1" type="ORF">METZ01_LOCUS111479</name>
</gene>
<dbReference type="EMBL" id="UINC01013592">
    <property type="protein sequence ID" value="SVA58625.1"/>
    <property type="molecule type" value="Genomic_DNA"/>
</dbReference>
<name>A0A381X1L3_9ZZZZ</name>
<protein>
    <submittedName>
        <fullName evidence="1">Uncharacterized protein</fullName>
    </submittedName>
</protein>
<evidence type="ECO:0000313" key="1">
    <source>
        <dbReference type="EMBL" id="SVA58625.1"/>
    </source>
</evidence>
<sequence>MPLVKIQNLFLLIENNKLPDGIIINFNT</sequence>
<organism evidence="1">
    <name type="scientific">marine metagenome</name>
    <dbReference type="NCBI Taxonomy" id="408172"/>
    <lineage>
        <taxon>unclassified sequences</taxon>
        <taxon>metagenomes</taxon>
        <taxon>ecological metagenomes</taxon>
    </lineage>
</organism>
<accession>A0A381X1L3</accession>
<reference evidence="1" key="1">
    <citation type="submission" date="2018-05" db="EMBL/GenBank/DDBJ databases">
        <authorList>
            <person name="Lanie J.A."/>
            <person name="Ng W.-L."/>
            <person name="Kazmierczak K.M."/>
            <person name="Andrzejewski T.M."/>
            <person name="Davidsen T.M."/>
            <person name="Wayne K.J."/>
            <person name="Tettelin H."/>
            <person name="Glass J.I."/>
            <person name="Rusch D."/>
            <person name="Podicherti R."/>
            <person name="Tsui H.-C.T."/>
            <person name="Winkler M.E."/>
        </authorList>
    </citation>
    <scope>NUCLEOTIDE SEQUENCE</scope>
</reference>
<feature type="non-terminal residue" evidence="1">
    <location>
        <position position="28"/>
    </location>
</feature>
<dbReference type="AlphaFoldDB" id="A0A381X1L3"/>